<proteinExistence type="predicted"/>
<dbReference type="Proteomes" id="UP001430919">
    <property type="component" value="Unassembled WGS sequence"/>
</dbReference>
<organism evidence="1 2">
    <name type="scientific">Flavobacterium pisciphilum</name>
    <dbReference type="NCBI Taxonomy" id="2893755"/>
    <lineage>
        <taxon>Bacteria</taxon>
        <taxon>Pseudomonadati</taxon>
        <taxon>Bacteroidota</taxon>
        <taxon>Flavobacteriia</taxon>
        <taxon>Flavobacteriales</taxon>
        <taxon>Flavobacteriaceae</taxon>
        <taxon>Flavobacterium</taxon>
    </lineage>
</organism>
<comment type="caution">
    <text evidence="1">The sequence shown here is derived from an EMBL/GenBank/DDBJ whole genome shotgun (WGS) entry which is preliminary data.</text>
</comment>
<keyword evidence="2" id="KW-1185">Reference proteome</keyword>
<reference evidence="1" key="1">
    <citation type="submission" date="2021-11" db="EMBL/GenBank/DDBJ databases">
        <title>Description of novel Flavobacterium species.</title>
        <authorList>
            <person name="Saticioglu I.B."/>
            <person name="Ay H."/>
            <person name="Altun S."/>
            <person name="Duman M."/>
        </authorList>
    </citation>
    <scope>NUCLEOTIDE SEQUENCE</scope>
    <source>
        <strain evidence="1">F-65</strain>
    </source>
</reference>
<dbReference type="EMBL" id="JAJJMO010000001">
    <property type="protein sequence ID" value="MCC9071129.1"/>
    <property type="molecule type" value="Genomic_DNA"/>
</dbReference>
<evidence type="ECO:0008006" key="3">
    <source>
        <dbReference type="Google" id="ProtNLM"/>
    </source>
</evidence>
<accession>A0ABS8MQU7</accession>
<protein>
    <recommendedName>
        <fullName evidence="3">Lipoprotein</fullName>
    </recommendedName>
</protein>
<dbReference type="PROSITE" id="PS51257">
    <property type="entry name" value="PROKAR_LIPOPROTEIN"/>
    <property type="match status" value="1"/>
</dbReference>
<dbReference type="RefSeq" id="WP_229987757.1">
    <property type="nucleotide sequence ID" value="NZ_JAJJMO010000001.1"/>
</dbReference>
<evidence type="ECO:0000313" key="1">
    <source>
        <dbReference type="EMBL" id="MCC9071129.1"/>
    </source>
</evidence>
<gene>
    <name evidence="1" type="ORF">LNQ49_05925</name>
</gene>
<sequence>MYILKSNVILLLVVSVFLFSCKKEVKIEKKKIKKDTISVVEPIVEKIILTEVESNFLKKLIKEEIGNQKYDRLETEYSPYSVHFPNDGDPYSVSFSIEKKSDFNNDGIIDYVVDVSSEGMLGGNANTNQSYDYYIMKDEINVKEHHYILGYAPFSYNIIDVAKFVGDKFKVDVTQNFRTYNKGAEDLKSTSLSFVYKNGNLYEESYLSDCKLSKLKSKTIFKDIPEVSSRVRSIEIHNYTETIEENYVNKDTLISASLGGCDNLSLSFDTKYKVDNSKMNDDEFKKNTALQLLSFLSKNTQFSKEIDIVTNYYNENPITEEYIEKVKGYGFRIFIEKNAKSKNELRFLIQIDKIDNPYQAENWEIATRQKTAPKEEEYED</sequence>
<evidence type="ECO:0000313" key="2">
    <source>
        <dbReference type="Proteomes" id="UP001430919"/>
    </source>
</evidence>
<name>A0ABS8MQU7_9FLAO</name>